<comment type="caution">
    <text evidence="1">The sequence shown here is derived from an EMBL/GenBank/DDBJ whole genome shotgun (WGS) entry which is preliminary data.</text>
</comment>
<gene>
    <name evidence="1" type="ORF">QAD02_000591</name>
</gene>
<reference evidence="1" key="1">
    <citation type="submission" date="2023-04" db="EMBL/GenBank/DDBJ databases">
        <title>A chromosome-level genome assembly of the parasitoid wasp Eretmocerus hayati.</title>
        <authorList>
            <person name="Zhong Y."/>
            <person name="Liu S."/>
            <person name="Liu Y."/>
        </authorList>
    </citation>
    <scope>NUCLEOTIDE SEQUENCE</scope>
    <source>
        <strain evidence="1">ZJU_SS_LIU_2023</strain>
    </source>
</reference>
<keyword evidence="2" id="KW-1185">Reference proteome</keyword>
<evidence type="ECO:0000313" key="1">
    <source>
        <dbReference type="EMBL" id="KAJ8669332.1"/>
    </source>
</evidence>
<dbReference type="Proteomes" id="UP001239111">
    <property type="component" value="Chromosome 3"/>
</dbReference>
<proteinExistence type="predicted"/>
<accession>A0ACC2NDU8</accession>
<protein>
    <submittedName>
        <fullName evidence="1">Uncharacterized protein</fullName>
    </submittedName>
</protein>
<organism evidence="1 2">
    <name type="scientific">Eretmocerus hayati</name>
    <dbReference type="NCBI Taxonomy" id="131215"/>
    <lineage>
        <taxon>Eukaryota</taxon>
        <taxon>Metazoa</taxon>
        <taxon>Ecdysozoa</taxon>
        <taxon>Arthropoda</taxon>
        <taxon>Hexapoda</taxon>
        <taxon>Insecta</taxon>
        <taxon>Pterygota</taxon>
        <taxon>Neoptera</taxon>
        <taxon>Endopterygota</taxon>
        <taxon>Hymenoptera</taxon>
        <taxon>Apocrita</taxon>
        <taxon>Proctotrupomorpha</taxon>
        <taxon>Chalcidoidea</taxon>
        <taxon>Aphelinidae</taxon>
        <taxon>Aphelininae</taxon>
        <taxon>Eretmocerus</taxon>
    </lineage>
</organism>
<dbReference type="EMBL" id="CM056743">
    <property type="protein sequence ID" value="KAJ8669332.1"/>
    <property type="molecule type" value="Genomic_DNA"/>
</dbReference>
<name>A0ACC2NDU8_9HYME</name>
<sequence>MFRAPNCVVPNCGKKRDVNSAVMHRSFRKDPLLRAQWLEKCNISKSISPKSFVCSSHFCTSDYLPTGRNKRTLKPSAFPSLAIPRNDLTVSADPSTLQAEHIRFRPIHARAREPHGDNSVLESSSGEDTCGVFDVSLDELPNSAGLNCEELDHGHGCDESEGELAEDHGAGDDVLD</sequence>
<evidence type="ECO:0000313" key="2">
    <source>
        <dbReference type="Proteomes" id="UP001239111"/>
    </source>
</evidence>